<sequence length="79" mass="9407">MVSFICLYNDFTNHANSLNKTSLVKIEQKSILSIYRSQNFITNFWRAKVHRINYGGRLEMFVTCEMCSSFYYKIHNILN</sequence>
<name>A0A7R9I572_9NEOP</name>
<dbReference type="AlphaFoldDB" id="A0A7R9I572"/>
<protein>
    <submittedName>
        <fullName evidence="1">Uncharacterized protein</fullName>
    </submittedName>
</protein>
<evidence type="ECO:0000313" key="1">
    <source>
        <dbReference type="EMBL" id="CAD7447893.1"/>
    </source>
</evidence>
<accession>A0A7R9I572</accession>
<dbReference type="EMBL" id="OD569366">
    <property type="protein sequence ID" value="CAD7447893.1"/>
    <property type="molecule type" value="Genomic_DNA"/>
</dbReference>
<gene>
    <name evidence="1" type="ORF">TBIB3V08_LOCUS10194</name>
</gene>
<proteinExistence type="predicted"/>
<organism evidence="1">
    <name type="scientific">Timema bartmani</name>
    <dbReference type="NCBI Taxonomy" id="61472"/>
    <lineage>
        <taxon>Eukaryota</taxon>
        <taxon>Metazoa</taxon>
        <taxon>Ecdysozoa</taxon>
        <taxon>Arthropoda</taxon>
        <taxon>Hexapoda</taxon>
        <taxon>Insecta</taxon>
        <taxon>Pterygota</taxon>
        <taxon>Neoptera</taxon>
        <taxon>Polyneoptera</taxon>
        <taxon>Phasmatodea</taxon>
        <taxon>Timematodea</taxon>
        <taxon>Timematoidea</taxon>
        <taxon>Timematidae</taxon>
        <taxon>Timema</taxon>
    </lineage>
</organism>
<reference evidence="1" key="1">
    <citation type="submission" date="2020-11" db="EMBL/GenBank/DDBJ databases">
        <authorList>
            <person name="Tran Van P."/>
        </authorList>
    </citation>
    <scope>NUCLEOTIDE SEQUENCE</scope>
</reference>